<keyword evidence="2" id="KW-1185">Reference proteome</keyword>
<dbReference type="RefSeq" id="WP_134373710.1">
    <property type="nucleotide sequence ID" value="NZ_SOGO01000025.1"/>
</dbReference>
<gene>
    <name evidence="1" type="ORF">E3T25_08840</name>
</gene>
<evidence type="ECO:0000313" key="1">
    <source>
        <dbReference type="EMBL" id="TFD02419.1"/>
    </source>
</evidence>
<protein>
    <submittedName>
        <fullName evidence="1">Uncharacterized protein</fullName>
    </submittedName>
</protein>
<dbReference type="Proteomes" id="UP000297851">
    <property type="component" value="Unassembled WGS sequence"/>
</dbReference>
<name>A0ABY2JFS7_9MICO</name>
<evidence type="ECO:0000313" key="2">
    <source>
        <dbReference type="Proteomes" id="UP000297851"/>
    </source>
</evidence>
<sequence length="198" mass="20895">MAQQEDLDQVWSALGANDPYTVMHVLETAFEDNDAMAVPLSVDGAEASVLVLVPPSTAMPSKLPSVTPGGKPTLKQATKQATATLHKEAVAGFTLVTVKEAFAQVPALQSVRVVAVTRSAPDAYGTISAQVLLAATFERSRLVGVRWRETGAIQIVNEASSELAIRQSGSAQALTPLDLSTEPELDALIKSVDLTEQD</sequence>
<accession>A0ABY2JFS7</accession>
<proteinExistence type="predicted"/>
<comment type="caution">
    <text evidence="1">The sequence shown here is derived from an EMBL/GenBank/DDBJ whole genome shotgun (WGS) entry which is preliminary data.</text>
</comment>
<reference evidence="1 2" key="1">
    <citation type="submission" date="2019-03" db="EMBL/GenBank/DDBJ databases">
        <title>Genomics of glacier-inhabiting Cryobacterium strains.</title>
        <authorList>
            <person name="Liu Q."/>
            <person name="Xin Y.-H."/>
        </authorList>
    </citation>
    <scope>NUCLEOTIDE SEQUENCE [LARGE SCALE GENOMIC DNA]</scope>
    <source>
        <strain evidence="1 2">TMT2-16</strain>
    </source>
</reference>
<organism evidence="1 2">
    <name type="scientific">Cryobacterium sandaracinum</name>
    <dbReference type="NCBI Taxonomy" id="1259247"/>
    <lineage>
        <taxon>Bacteria</taxon>
        <taxon>Bacillati</taxon>
        <taxon>Actinomycetota</taxon>
        <taxon>Actinomycetes</taxon>
        <taxon>Micrococcales</taxon>
        <taxon>Microbacteriaceae</taxon>
        <taxon>Cryobacterium</taxon>
    </lineage>
</organism>
<dbReference type="EMBL" id="SOGO01000025">
    <property type="protein sequence ID" value="TFD02419.1"/>
    <property type="molecule type" value="Genomic_DNA"/>
</dbReference>